<accession>J3M6J1</accession>
<sequence>MDRASSPKTIPKLPAKSPMYIHSLLLPNLSLESCQIWARSAFVRVIFFLAPFGLGSVVVVVMS</sequence>
<evidence type="ECO:0000313" key="3">
    <source>
        <dbReference type="Proteomes" id="UP000006038"/>
    </source>
</evidence>
<dbReference type="HOGENOM" id="CLU_2889420_0_0_1"/>
<evidence type="ECO:0000313" key="2">
    <source>
        <dbReference type="EnsemblPlants" id="OB05G22150.1"/>
    </source>
</evidence>
<keyword evidence="3" id="KW-1185">Reference proteome</keyword>
<reference evidence="2" key="1">
    <citation type="journal article" date="2013" name="Nat. Commun.">
        <title>Whole-genome sequencing of Oryza brachyantha reveals mechanisms underlying Oryza genome evolution.</title>
        <authorList>
            <person name="Chen J."/>
            <person name="Huang Q."/>
            <person name="Gao D."/>
            <person name="Wang J."/>
            <person name="Lang Y."/>
            <person name="Liu T."/>
            <person name="Li B."/>
            <person name="Bai Z."/>
            <person name="Luis Goicoechea J."/>
            <person name="Liang C."/>
            <person name="Chen C."/>
            <person name="Zhang W."/>
            <person name="Sun S."/>
            <person name="Liao Y."/>
            <person name="Zhang X."/>
            <person name="Yang L."/>
            <person name="Song C."/>
            <person name="Wang M."/>
            <person name="Shi J."/>
            <person name="Liu G."/>
            <person name="Liu J."/>
            <person name="Zhou H."/>
            <person name="Zhou W."/>
            <person name="Yu Q."/>
            <person name="An N."/>
            <person name="Chen Y."/>
            <person name="Cai Q."/>
            <person name="Wang B."/>
            <person name="Liu B."/>
            <person name="Min J."/>
            <person name="Huang Y."/>
            <person name="Wu H."/>
            <person name="Li Z."/>
            <person name="Zhang Y."/>
            <person name="Yin Y."/>
            <person name="Song W."/>
            <person name="Jiang J."/>
            <person name="Jackson S.A."/>
            <person name="Wing R.A."/>
            <person name="Wang J."/>
            <person name="Chen M."/>
        </authorList>
    </citation>
    <scope>NUCLEOTIDE SEQUENCE [LARGE SCALE GENOMIC DNA]</scope>
    <source>
        <strain evidence="2">cv. IRGC 101232</strain>
    </source>
</reference>
<reference evidence="2" key="2">
    <citation type="submission" date="2013-04" db="UniProtKB">
        <authorList>
            <consortium name="EnsemblPlants"/>
        </authorList>
    </citation>
    <scope>IDENTIFICATION</scope>
</reference>
<dbReference type="Gramene" id="OB05G22150.1">
    <property type="protein sequence ID" value="OB05G22150.1"/>
    <property type="gene ID" value="OB05G22150"/>
</dbReference>
<feature type="transmembrane region" description="Helical" evidence="1">
    <location>
        <begin position="41"/>
        <end position="62"/>
    </location>
</feature>
<dbReference type="AlphaFoldDB" id="J3M6J1"/>
<proteinExistence type="predicted"/>
<keyword evidence="1" id="KW-1133">Transmembrane helix</keyword>
<keyword evidence="1" id="KW-0472">Membrane</keyword>
<evidence type="ECO:0000256" key="1">
    <source>
        <dbReference type="SAM" id="Phobius"/>
    </source>
</evidence>
<dbReference type="Proteomes" id="UP000006038">
    <property type="component" value="Chromosome 5"/>
</dbReference>
<dbReference type="EnsemblPlants" id="OB05G22150.1">
    <property type="protein sequence ID" value="OB05G22150.1"/>
    <property type="gene ID" value="OB05G22150"/>
</dbReference>
<organism evidence="2">
    <name type="scientific">Oryza brachyantha</name>
    <name type="common">malo sina</name>
    <dbReference type="NCBI Taxonomy" id="4533"/>
    <lineage>
        <taxon>Eukaryota</taxon>
        <taxon>Viridiplantae</taxon>
        <taxon>Streptophyta</taxon>
        <taxon>Embryophyta</taxon>
        <taxon>Tracheophyta</taxon>
        <taxon>Spermatophyta</taxon>
        <taxon>Magnoliopsida</taxon>
        <taxon>Liliopsida</taxon>
        <taxon>Poales</taxon>
        <taxon>Poaceae</taxon>
        <taxon>BOP clade</taxon>
        <taxon>Oryzoideae</taxon>
        <taxon>Oryzeae</taxon>
        <taxon>Oryzinae</taxon>
        <taxon>Oryza</taxon>
    </lineage>
</organism>
<name>J3M6J1_ORYBR</name>
<keyword evidence="1" id="KW-0812">Transmembrane</keyword>
<protein>
    <submittedName>
        <fullName evidence="2">Uncharacterized protein</fullName>
    </submittedName>
</protein>